<evidence type="ECO:0000256" key="1">
    <source>
        <dbReference type="SAM" id="MobiDB-lite"/>
    </source>
</evidence>
<keyword evidence="2" id="KW-0732">Signal</keyword>
<dbReference type="EMBL" id="JBHRZH010000023">
    <property type="protein sequence ID" value="MFC3764164.1"/>
    <property type="molecule type" value="Genomic_DNA"/>
</dbReference>
<proteinExistence type="predicted"/>
<evidence type="ECO:0000313" key="4">
    <source>
        <dbReference type="Proteomes" id="UP001595699"/>
    </source>
</evidence>
<feature type="region of interest" description="Disordered" evidence="1">
    <location>
        <begin position="97"/>
        <end position="121"/>
    </location>
</feature>
<evidence type="ECO:0000256" key="2">
    <source>
        <dbReference type="SAM" id="SignalP"/>
    </source>
</evidence>
<evidence type="ECO:0000313" key="3">
    <source>
        <dbReference type="EMBL" id="MFC3764164.1"/>
    </source>
</evidence>
<feature type="compositionally biased region" description="Polar residues" evidence="1">
    <location>
        <begin position="28"/>
        <end position="53"/>
    </location>
</feature>
<dbReference type="Proteomes" id="UP001595699">
    <property type="component" value="Unassembled WGS sequence"/>
</dbReference>
<comment type="caution">
    <text evidence="3">The sequence shown here is derived from an EMBL/GenBank/DDBJ whole genome shotgun (WGS) entry which is preliminary data.</text>
</comment>
<accession>A0ABV7YH90</accession>
<name>A0ABV7YH90_9ACTN</name>
<feature type="chain" id="PRO_5045062094" evidence="2">
    <location>
        <begin position="28"/>
        <end position="121"/>
    </location>
</feature>
<protein>
    <submittedName>
        <fullName evidence="3">Uncharacterized protein</fullName>
    </submittedName>
</protein>
<dbReference type="RefSeq" id="WP_205114843.1">
    <property type="nucleotide sequence ID" value="NZ_JAFBCM010000001.1"/>
</dbReference>
<keyword evidence="4" id="KW-1185">Reference proteome</keyword>
<organism evidence="3 4">
    <name type="scientific">Tenggerimyces flavus</name>
    <dbReference type="NCBI Taxonomy" id="1708749"/>
    <lineage>
        <taxon>Bacteria</taxon>
        <taxon>Bacillati</taxon>
        <taxon>Actinomycetota</taxon>
        <taxon>Actinomycetes</taxon>
        <taxon>Propionibacteriales</taxon>
        <taxon>Nocardioidaceae</taxon>
        <taxon>Tenggerimyces</taxon>
    </lineage>
</organism>
<feature type="signal peptide" evidence="2">
    <location>
        <begin position="1"/>
        <end position="27"/>
    </location>
</feature>
<sequence>MRVRAALAWTLGLVAAVVGLGHGAASAQQPTSSVRMQAFSASSGQSSRGTLVESNSPIAVAVASKTSAKQHRTAPIGLVASNWTLDRPTAYLAEPTAAVGRPAGTSSRGANVRGPPGAPRA</sequence>
<gene>
    <name evidence="3" type="ORF">ACFOUW_25240</name>
</gene>
<feature type="region of interest" description="Disordered" evidence="1">
    <location>
        <begin position="25"/>
        <end position="53"/>
    </location>
</feature>
<reference evidence="4" key="1">
    <citation type="journal article" date="2019" name="Int. J. Syst. Evol. Microbiol.">
        <title>The Global Catalogue of Microorganisms (GCM) 10K type strain sequencing project: providing services to taxonomists for standard genome sequencing and annotation.</title>
        <authorList>
            <consortium name="The Broad Institute Genomics Platform"/>
            <consortium name="The Broad Institute Genome Sequencing Center for Infectious Disease"/>
            <person name="Wu L."/>
            <person name="Ma J."/>
        </authorList>
    </citation>
    <scope>NUCLEOTIDE SEQUENCE [LARGE SCALE GENOMIC DNA]</scope>
    <source>
        <strain evidence="4">CGMCC 4.7241</strain>
    </source>
</reference>